<evidence type="ECO:0000313" key="2">
    <source>
        <dbReference type="Proteomes" id="UP000005950"/>
    </source>
</evidence>
<dbReference type="HOGENOM" id="CLU_042516_0_0_9"/>
<dbReference type="STRING" id="545696.HOLDEFILI_00800"/>
<accession>B9Y4R9</accession>
<evidence type="ECO:0000313" key="1">
    <source>
        <dbReference type="EMBL" id="EEF69020.1"/>
    </source>
</evidence>
<evidence type="ECO:0008006" key="3">
    <source>
        <dbReference type="Google" id="ProtNLM"/>
    </source>
</evidence>
<comment type="caution">
    <text evidence="1">The sequence shown here is derived from an EMBL/GenBank/DDBJ whole genome shotgun (WGS) entry which is preliminary data.</text>
</comment>
<protein>
    <recommendedName>
        <fullName evidence="3">HipA-like C-terminal domain-containing protein</fullName>
    </recommendedName>
</protein>
<dbReference type="Gene3D" id="1.10.1070.20">
    <property type="match status" value="1"/>
</dbReference>
<name>B9Y4R9_9FIRM</name>
<dbReference type="AlphaFoldDB" id="B9Y4R9"/>
<proteinExistence type="predicted"/>
<reference evidence="1 2" key="2">
    <citation type="submission" date="2009-02" db="EMBL/GenBank/DDBJ databases">
        <title>Draft genome sequence of Holdemania filiformis DSM 12042.</title>
        <authorList>
            <person name="Sudarsanam P."/>
            <person name="Ley R."/>
            <person name="Guruge J."/>
            <person name="Turnbaugh P.J."/>
            <person name="Mahowald M."/>
            <person name="Liep D."/>
            <person name="Gordon J."/>
        </authorList>
    </citation>
    <scope>NUCLEOTIDE SEQUENCE [LARGE SCALE GENOMIC DNA]</scope>
    <source>
        <strain evidence="1 2">DSM 12042</strain>
    </source>
</reference>
<dbReference type="Proteomes" id="UP000005950">
    <property type="component" value="Unassembled WGS sequence"/>
</dbReference>
<organism evidence="1 2">
    <name type="scientific">Holdemania filiformis DSM 12042</name>
    <dbReference type="NCBI Taxonomy" id="545696"/>
    <lineage>
        <taxon>Bacteria</taxon>
        <taxon>Bacillati</taxon>
        <taxon>Bacillota</taxon>
        <taxon>Erysipelotrichia</taxon>
        <taxon>Erysipelotrichales</taxon>
        <taxon>Erysipelotrichaceae</taxon>
        <taxon>Holdemania</taxon>
    </lineage>
</organism>
<sequence>MVNMNLLAFLRYNEVIRKGEIRMYWLKKEDMPLILFDIEKGSYGDQSIHIRWMSEKTEDLPEMISDESSLEAWIQHRMIPRNRAFVEEILASQGLKYKDMEGLITICKGLSVNDVYWIVPEDFQGRFDDYNLYDNSFSEALSLVAFTGYSTTLKELSPSPEMTTNGMLPKAWRRLNDKLYLYKGGTNAELFSNAGLEPYSEFYAAQIAAELEISHVSYDLQKWKGILASVCENFTNKERSYVPVGTVLKKRSIKELVEKMKEIGCFSDFKNMILLDALINNEDRHYGNFGFLKDNSTNQYLSLAPLFDHGISLFSTMPERYIANGQWKTYQYEHRYSALGATHDELVSWFCDQTDARKLSRLSHFEFKKHERYNVSEERLKFLNTFIRNRALELIEVIQKGIKPKKENVERIEVNQEFLGFRYQFTGDRMQGGHCVILDQNNNRIKILNLTSSDLEKMDAVTFIEDYIENTLYPMQKTNGSKERTTSDPRQN</sequence>
<dbReference type="EMBL" id="ACCF01000052">
    <property type="protein sequence ID" value="EEF69020.1"/>
    <property type="molecule type" value="Genomic_DNA"/>
</dbReference>
<gene>
    <name evidence="1" type="ORF">HOLDEFILI_00800</name>
</gene>
<dbReference type="eggNOG" id="COG3550">
    <property type="taxonomic scope" value="Bacteria"/>
</dbReference>
<reference evidence="1 2" key="1">
    <citation type="submission" date="2008-12" db="EMBL/GenBank/DDBJ databases">
        <authorList>
            <person name="Fulton L."/>
            <person name="Clifton S."/>
            <person name="Fulton B."/>
            <person name="Xu J."/>
            <person name="Minx P."/>
            <person name="Pepin K.H."/>
            <person name="Johnson M."/>
            <person name="Bhonagiri V."/>
            <person name="Nash W.E."/>
            <person name="Mardis E.R."/>
            <person name="Wilson R.K."/>
        </authorList>
    </citation>
    <scope>NUCLEOTIDE SEQUENCE [LARGE SCALE GENOMIC DNA]</scope>
    <source>
        <strain evidence="1 2">DSM 12042</strain>
    </source>
</reference>